<feature type="non-terminal residue" evidence="1">
    <location>
        <position position="1"/>
    </location>
</feature>
<keyword evidence="2" id="KW-1185">Reference proteome</keyword>
<protein>
    <recommendedName>
        <fullName evidence="3">Protein kinase domain-containing protein</fullName>
    </recommendedName>
</protein>
<evidence type="ECO:0000313" key="2">
    <source>
        <dbReference type="Proteomes" id="UP001164746"/>
    </source>
</evidence>
<dbReference type="SUPFAM" id="SSF56112">
    <property type="entry name" value="Protein kinase-like (PK-like)"/>
    <property type="match status" value="1"/>
</dbReference>
<dbReference type="Gene3D" id="1.10.510.10">
    <property type="entry name" value="Transferase(Phosphotransferase) domain 1"/>
    <property type="match status" value="1"/>
</dbReference>
<dbReference type="EMBL" id="CP111021">
    <property type="protein sequence ID" value="WAR16085.1"/>
    <property type="molecule type" value="Genomic_DNA"/>
</dbReference>
<accession>A0ABY7F1M2</accession>
<dbReference type="Proteomes" id="UP001164746">
    <property type="component" value="Chromosome 10"/>
</dbReference>
<evidence type="ECO:0000313" key="1">
    <source>
        <dbReference type="EMBL" id="WAR16085.1"/>
    </source>
</evidence>
<name>A0ABY7F1M2_MYAAR</name>
<dbReference type="InterPro" id="IPR011009">
    <property type="entry name" value="Kinase-like_dom_sf"/>
</dbReference>
<sequence length="425" mass="48785">CCIWHLLQRKKRKADLTALPQSDDREVTDSPSQELVHVEQVISTPMEIFKSGDNNGNNSDANSRAIYRRVSQSQEDDPSLNETVDDSNEEIAARIRHFAVAPVFAKYEDPNGRKALLHLDIKSSNIALDLSLNARLIDFGLAREIEGDDGIKCTGDKFDSKWKGEADALSGEEIAKKCISSWSSQRNEVFTFEDVYKSLEELESVRGNYKDELPVERGNYKNELPVDKCDMCLINKGAILRKRKCILDEKSKEDDCQICCTGQKLREIVELSHEIKNKVKNEVMDIRQRINQAQHSKKYIAFIGQLVSVYKDELDKFENRLRVMSSFRIIKNKNSDILMMNGEDFCSNPFILGSDGEDSSLADIARYLRWTEIPRKIDIFLYIPRGNIDFVCLEMVRKDTMDKQDYVFYGDVSKTCRTFALHRDS</sequence>
<organism evidence="1 2">
    <name type="scientific">Mya arenaria</name>
    <name type="common">Soft-shell clam</name>
    <dbReference type="NCBI Taxonomy" id="6604"/>
    <lineage>
        <taxon>Eukaryota</taxon>
        <taxon>Metazoa</taxon>
        <taxon>Spiralia</taxon>
        <taxon>Lophotrochozoa</taxon>
        <taxon>Mollusca</taxon>
        <taxon>Bivalvia</taxon>
        <taxon>Autobranchia</taxon>
        <taxon>Heteroconchia</taxon>
        <taxon>Euheterodonta</taxon>
        <taxon>Imparidentia</taxon>
        <taxon>Neoheterodontei</taxon>
        <taxon>Myida</taxon>
        <taxon>Myoidea</taxon>
        <taxon>Myidae</taxon>
        <taxon>Mya</taxon>
    </lineage>
</organism>
<reference evidence="1" key="1">
    <citation type="submission" date="2022-11" db="EMBL/GenBank/DDBJ databases">
        <title>Centuries of genome instability and evolution in soft-shell clam transmissible cancer (bioRxiv).</title>
        <authorList>
            <person name="Hart S.F.M."/>
            <person name="Yonemitsu M.A."/>
            <person name="Giersch R.M."/>
            <person name="Beal B.F."/>
            <person name="Arriagada G."/>
            <person name="Davis B.W."/>
            <person name="Ostrander E.A."/>
            <person name="Goff S.P."/>
            <person name="Metzger M.J."/>
        </authorList>
    </citation>
    <scope>NUCLEOTIDE SEQUENCE</scope>
    <source>
        <strain evidence="1">MELC-2E11</strain>
        <tissue evidence="1">Siphon/mantle</tissue>
    </source>
</reference>
<evidence type="ECO:0008006" key="3">
    <source>
        <dbReference type="Google" id="ProtNLM"/>
    </source>
</evidence>
<proteinExistence type="predicted"/>
<gene>
    <name evidence="1" type="ORF">MAR_030679</name>
</gene>